<reference evidence="2" key="1">
    <citation type="submission" date="2022-05" db="EMBL/GenBank/DDBJ databases">
        <title>Novel bacterial taxa in a minimal lignocellulolytic consortium and its capacity to transform plastics disclosed by genome-resolved metagenomics.</title>
        <authorList>
            <person name="Rodriguez C.A.D."/>
            <person name="Diaz-Garcia L."/>
            <person name="Herrera K."/>
            <person name="Tarazona N.A."/>
            <person name="Sproer C."/>
            <person name="Overmann J."/>
            <person name="Jimenez D.J."/>
        </authorList>
    </citation>
    <scope>NUCLEOTIDE SEQUENCE</scope>
    <source>
        <strain evidence="2">MAG5</strain>
    </source>
</reference>
<dbReference type="InterPro" id="IPR052767">
    <property type="entry name" value="Bact_com_dev_regulator"/>
</dbReference>
<accession>A0A9J6ZAR4</accession>
<dbReference type="InterPro" id="IPR010368">
    <property type="entry name" value="Com_YlbF"/>
</dbReference>
<gene>
    <name evidence="2" type="ORF">NAG76_15670</name>
</gene>
<evidence type="ECO:0000313" key="2">
    <source>
        <dbReference type="EMBL" id="URN93261.1"/>
    </source>
</evidence>
<dbReference type="PANTHER" id="PTHR38448">
    <property type="entry name" value="REGULATORY PROTEIN YLBF-RELATED"/>
    <property type="match status" value="1"/>
</dbReference>
<dbReference type="PANTHER" id="PTHR38448:SF2">
    <property type="entry name" value="REGULATORY PROTEIN YLBF"/>
    <property type="match status" value="1"/>
</dbReference>
<name>A0A9J6ZAR4_9BACL</name>
<evidence type="ECO:0000313" key="3">
    <source>
        <dbReference type="Proteomes" id="UP001056756"/>
    </source>
</evidence>
<feature type="compositionally biased region" description="Gly residues" evidence="1">
    <location>
        <begin position="139"/>
        <end position="158"/>
    </location>
</feature>
<dbReference type="Gene3D" id="1.20.1500.10">
    <property type="entry name" value="YheA/YmcA-like"/>
    <property type="match status" value="1"/>
</dbReference>
<organism evidence="2 3">
    <name type="scientific">Candidatus Pristimantibacillus lignocellulolyticus</name>
    <dbReference type="NCBI Taxonomy" id="2994561"/>
    <lineage>
        <taxon>Bacteria</taxon>
        <taxon>Bacillati</taxon>
        <taxon>Bacillota</taxon>
        <taxon>Bacilli</taxon>
        <taxon>Bacillales</taxon>
        <taxon>Paenibacillaceae</taxon>
        <taxon>Candidatus Pristimantibacillus</taxon>
    </lineage>
</organism>
<dbReference type="EMBL" id="CP097899">
    <property type="protein sequence ID" value="URN93261.1"/>
    <property type="molecule type" value="Genomic_DNA"/>
</dbReference>
<feature type="region of interest" description="Disordered" evidence="1">
    <location>
        <begin position="137"/>
        <end position="158"/>
    </location>
</feature>
<proteinExistence type="predicted"/>
<protein>
    <submittedName>
        <fullName evidence="2">YlbF family regulator</fullName>
    </submittedName>
</protein>
<dbReference type="SUPFAM" id="SSF158622">
    <property type="entry name" value="YheA/YmcA-like"/>
    <property type="match status" value="1"/>
</dbReference>
<dbReference type="Proteomes" id="UP001056756">
    <property type="component" value="Chromosome"/>
</dbReference>
<dbReference type="Pfam" id="PF06133">
    <property type="entry name" value="Com_YlbF"/>
    <property type="match status" value="1"/>
</dbReference>
<evidence type="ECO:0000256" key="1">
    <source>
        <dbReference type="SAM" id="MobiDB-lite"/>
    </source>
</evidence>
<dbReference type="AlphaFoldDB" id="A0A9J6ZAR4"/>
<sequence length="158" mass="17193">MYDQVQAVATEPGAATLDMASLLLKAYELGDTIIDSAPVADYLYWQSEVANNTEVKEIQREFNKAKELFEECQRFGRFHPNYHEAKDKVKEVEAKLQAIACVRQFKEQEQQLDELLHEVATTIARAVSETIKVPSNEKGAGGGCGSGGSCSCGSGGCG</sequence>
<dbReference type="KEGG" id="plig:NAG76_15670"/>
<dbReference type="InterPro" id="IPR023378">
    <property type="entry name" value="YheA/YmcA-like_dom_sf"/>
</dbReference>